<feature type="signal peptide" evidence="1">
    <location>
        <begin position="1"/>
        <end position="24"/>
    </location>
</feature>
<evidence type="ECO:0000313" key="3">
    <source>
        <dbReference type="Proteomes" id="UP000094379"/>
    </source>
</evidence>
<protein>
    <recommendedName>
        <fullName evidence="4">Methyltransferase</fullName>
    </recommendedName>
</protein>
<organism evidence="2 3">
    <name type="scientific">Methylophaga muralis</name>
    <dbReference type="NCBI Taxonomy" id="291169"/>
    <lineage>
        <taxon>Bacteria</taxon>
        <taxon>Pseudomonadati</taxon>
        <taxon>Pseudomonadota</taxon>
        <taxon>Gammaproteobacteria</taxon>
        <taxon>Thiotrichales</taxon>
        <taxon>Piscirickettsiaceae</taxon>
        <taxon>Methylophaga</taxon>
    </lineage>
</organism>
<dbReference type="STRING" id="291169.A9E74_00779"/>
<dbReference type="AlphaFoldDB" id="A0A1E3GUC8"/>
<dbReference type="RefSeq" id="WP_069295310.1">
    <property type="nucleotide sequence ID" value="NZ_MCRI01000004.1"/>
</dbReference>
<dbReference type="InterPro" id="IPR029063">
    <property type="entry name" value="SAM-dependent_MTases_sf"/>
</dbReference>
<reference evidence="2 3" key="1">
    <citation type="submission" date="2016-07" db="EMBL/GenBank/DDBJ databases">
        <title>Draft Genome Sequence of Methylophaga muralis Bur 1.</title>
        <authorList>
            <person name="Vasilenko O.V."/>
            <person name="Doronina N.V."/>
            <person name="Shmareva M.N."/>
            <person name="Tarlachkov S.V."/>
            <person name="Mustakhimov I."/>
            <person name="Trotsenko Y.A."/>
        </authorList>
    </citation>
    <scope>NUCLEOTIDE SEQUENCE [LARGE SCALE GENOMIC DNA]</scope>
    <source>
        <strain evidence="2 3">Bur 1</strain>
    </source>
</reference>
<dbReference type="PIRSF" id="PIRSF031679">
    <property type="entry name" value="Mtase_Alr7345_prd"/>
    <property type="match status" value="1"/>
</dbReference>
<feature type="chain" id="PRO_5009128698" description="Methyltransferase" evidence="1">
    <location>
        <begin position="25"/>
        <end position="272"/>
    </location>
</feature>
<name>A0A1E3GUC8_9GAMM</name>
<gene>
    <name evidence="2" type="ORF">A9E74_00779</name>
</gene>
<keyword evidence="1" id="KW-0732">Signal</keyword>
<comment type="caution">
    <text evidence="2">The sequence shown here is derived from an EMBL/GenBank/DDBJ whole genome shotgun (WGS) entry which is preliminary data.</text>
</comment>
<dbReference type="InterPro" id="IPR016980">
    <property type="entry name" value="S-AdoMet-dep_MeTrfase_Alr7345"/>
</dbReference>
<dbReference type="PATRIC" id="fig|291169.3.peg.780"/>
<sequence>MALPRIYSQILLFSLLPLSHSSFATDLLQTTIESPHRAESNKQRDSYRHPAETLNFFGVTENMRIVEIWPGRGWYTEILAPWLKQGDGELIAAGFAADTSSAYRQTIRQEYNAWLEASPELYDEVVITEFGPETNWQFAEPASVDAVLTFRNVHNWVQGEFADQAFSAIFDVLKSGGILGVTDHRAKPDTSIAIMKKSGYLTEEYVISLAEKAGFVLEEKSEINANPADTADHPNGVWTLPPNLRVENESDKAKYQAIGESDRMTLRFRKPY</sequence>
<evidence type="ECO:0000256" key="1">
    <source>
        <dbReference type="SAM" id="SignalP"/>
    </source>
</evidence>
<keyword evidence="3" id="KW-1185">Reference proteome</keyword>
<dbReference type="EMBL" id="MCRI01000004">
    <property type="protein sequence ID" value="ODN67669.1"/>
    <property type="molecule type" value="Genomic_DNA"/>
</dbReference>
<evidence type="ECO:0008006" key="4">
    <source>
        <dbReference type="Google" id="ProtNLM"/>
    </source>
</evidence>
<dbReference type="Gene3D" id="3.40.50.150">
    <property type="entry name" value="Vaccinia Virus protein VP39"/>
    <property type="match status" value="1"/>
</dbReference>
<evidence type="ECO:0000313" key="2">
    <source>
        <dbReference type="EMBL" id="ODN67669.1"/>
    </source>
</evidence>
<dbReference type="Proteomes" id="UP000094379">
    <property type="component" value="Unassembled WGS sequence"/>
</dbReference>
<dbReference type="SUPFAM" id="SSF53335">
    <property type="entry name" value="S-adenosyl-L-methionine-dependent methyltransferases"/>
    <property type="match status" value="1"/>
</dbReference>
<proteinExistence type="predicted"/>
<accession>A0A1E3GUC8</accession>